<comment type="similarity">
    <text evidence="3 10">Belongs to the FKBP-type PPIase family.</text>
</comment>
<evidence type="ECO:0000256" key="5">
    <source>
        <dbReference type="ARBA" id="ARBA00023110"/>
    </source>
</evidence>
<dbReference type="EMBL" id="FOFO01000016">
    <property type="protein sequence ID" value="SEQ09091.1"/>
    <property type="molecule type" value="Genomic_DNA"/>
</dbReference>
<sequence length="162" mass="17273">MQIGSNKVVSIEYTLTDEDGRVIDQSSGQAPFAYLHGARNIIPGLEQALEGKQAGDELTVKVAPEQAYGPRDDGLVHTLNRSQFQGVDELEVGMQFHAGGDNGGMQVVTITAIDGDNVVIDANHPLAGVTLNFQVKIHDVRDATPEEMDHGHAHGIGAANDH</sequence>
<dbReference type="GO" id="GO:0042026">
    <property type="term" value="P:protein refolding"/>
    <property type="evidence" value="ECO:0007669"/>
    <property type="project" value="UniProtKB-ARBA"/>
</dbReference>
<gene>
    <name evidence="12" type="ORF">SAMN05421693_11649</name>
</gene>
<dbReference type="RefSeq" id="WP_090206949.1">
    <property type="nucleotide sequence ID" value="NZ_FOFO01000016.1"/>
</dbReference>
<dbReference type="PROSITE" id="PS50059">
    <property type="entry name" value="FKBP_PPIASE"/>
    <property type="match status" value="1"/>
</dbReference>
<evidence type="ECO:0000256" key="9">
    <source>
        <dbReference type="PROSITE-ProRule" id="PRU00277"/>
    </source>
</evidence>
<keyword evidence="6" id="KW-0143">Chaperone</keyword>
<evidence type="ECO:0000256" key="8">
    <source>
        <dbReference type="ARBA" id="ARBA00037071"/>
    </source>
</evidence>
<evidence type="ECO:0000256" key="2">
    <source>
        <dbReference type="ARBA" id="ARBA00004496"/>
    </source>
</evidence>
<dbReference type="Pfam" id="PF00254">
    <property type="entry name" value="FKBP_C"/>
    <property type="match status" value="1"/>
</dbReference>
<protein>
    <recommendedName>
        <fullName evidence="10">Peptidyl-prolyl cis-trans isomerase</fullName>
        <ecNumber evidence="10">5.2.1.8</ecNumber>
    </recommendedName>
</protein>
<dbReference type="EC" id="5.2.1.8" evidence="10"/>
<evidence type="ECO:0000259" key="11">
    <source>
        <dbReference type="PROSITE" id="PS50059"/>
    </source>
</evidence>
<proteinExistence type="inferred from homology"/>
<dbReference type="Proteomes" id="UP000199496">
    <property type="component" value="Unassembled WGS sequence"/>
</dbReference>
<evidence type="ECO:0000256" key="1">
    <source>
        <dbReference type="ARBA" id="ARBA00000971"/>
    </source>
</evidence>
<comment type="subcellular location">
    <subcellularLocation>
        <location evidence="2">Cytoplasm</location>
    </subcellularLocation>
</comment>
<evidence type="ECO:0000256" key="10">
    <source>
        <dbReference type="RuleBase" id="RU003915"/>
    </source>
</evidence>
<keyword evidence="5 9" id="KW-0697">Rotamase</keyword>
<dbReference type="AlphaFoldDB" id="A0A1H9D6U2"/>
<evidence type="ECO:0000256" key="3">
    <source>
        <dbReference type="ARBA" id="ARBA00006577"/>
    </source>
</evidence>
<dbReference type="SUPFAM" id="SSF54534">
    <property type="entry name" value="FKBP-like"/>
    <property type="match status" value="1"/>
</dbReference>
<evidence type="ECO:0000313" key="13">
    <source>
        <dbReference type="Proteomes" id="UP000199496"/>
    </source>
</evidence>
<comment type="function">
    <text evidence="8">Also involved in hydrogenase metallocenter assembly, probably by participating in the nickel insertion step. This function in hydrogenase biosynthesis requires chaperone activity and the presence of the metal-binding domain, but not PPIase activity.</text>
</comment>
<evidence type="ECO:0000256" key="4">
    <source>
        <dbReference type="ARBA" id="ARBA00022490"/>
    </source>
</evidence>
<dbReference type="Gene3D" id="3.10.50.40">
    <property type="match status" value="1"/>
</dbReference>
<evidence type="ECO:0000313" key="12">
    <source>
        <dbReference type="EMBL" id="SEQ09091.1"/>
    </source>
</evidence>
<dbReference type="InterPro" id="IPR046357">
    <property type="entry name" value="PPIase_dom_sf"/>
</dbReference>
<accession>A0A1H9D6U2</accession>
<keyword evidence="4" id="KW-0963">Cytoplasm</keyword>
<comment type="catalytic activity">
    <reaction evidence="1 9 10">
        <text>[protein]-peptidylproline (omega=180) = [protein]-peptidylproline (omega=0)</text>
        <dbReference type="Rhea" id="RHEA:16237"/>
        <dbReference type="Rhea" id="RHEA-COMP:10747"/>
        <dbReference type="Rhea" id="RHEA-COMP:10748"/>
        <dbReference type="ChEBI" id="CHEBI:83833"/>
        <dbReference type="ChEBI" id="CHEBI:83834"/>
        <dbReference type="EC" id="5.2.1.8"/>
    </reaction>
</comment>
<keyword evidence="7 9" id="KW-0413">Isomerase</keyword>
<evidence type="ECO:0000256" key="6">
    <source>
        <dbReference type="ARBA" id="ARBA00023186"/>
    </source>
</evidence>
<keyword evidence="13" id="KW-1185">Reference proteome</keyword>
<organism evidence="12 13">
    <name type="scientific">Ectothiorhodospira magna</name>
    <dbReference type="NCBI Taxonomy" id="867345"/>
    <lineage>
        <taxon>Bacteria</taxon>
        <taxon>Pseudomonadati</taxon>
        <taxon>Pseudomonadota</taxon>
        <taxon>Gammaproteobacteria</taxon>
        <taxon>Chromatiales</taxon>
        <taxon>Ectothiorhodospiraceae</taxon>
        <taxon>Ectothiorhodospira</taxon>
    </lineage>
</organism>
<dbReference type="InterPro" id="IPR001179">
    <property type="entry name" value="PPIase_FKBP_dom"/>
</dbReference>
<dbReference type="GO" id="GO:0003755">
    <property type="term" value="F:peptidyl-prolyl cis-trans isomerase activity"/>
    <property type="evidence" value="ECO:0007669"/>
    <property type="project" value="UniProtKB-UniRule"/>
</dbReference>
<dbReference type="PANTHER" id="PTHR47861">
    <property type="entry name" value="FKBP-TYPE PEPTIDYL-PROLYL CIS-TRANS ISOMERASE SLYD"/>
    <property type="match status" value="1"/>
</dbReference>
<dbReference type="OrthoDB" id="9808891at2"/>
<name>A0A1H9D6U2_9GAMM</name>
<dbReference type="GO" id="GO:0005737">
    <property type="term" value="C:cytoplasm"/>
    <property type="evidence" value="ECO:0007669"/>
    <property type="project" value="UniProtKB-SubCell"/>
</dbReference>
<reference evidence="12 13" key="1">
    <citation type="submission" date="2016-10" db="EMBL/GenBank/DDBJ databases">
        <authorList>
            <person name="de Groot N.N."/>
        </authorList>
    </citation>
    <scope>NUCLEOTIDE SEQUENCE [LARGE SCALE GENOMIC DNA]</scope>
    <source>
        <strain evidence="12 13">B7-7</strain>
    </source>
</reference>
<dbReference type="PANTHER" id="PTHR47861:SF3">
    <property type="entry name" value="FKBP-TYPE PEPTIDYL-PROLYL CIS-TRANS ISOMERASE SLYD"/>
    <property type="match status" value="1"/>
</dbReference>
<feature type="domain" description="PPIase FKBP-type" evidence="11">
    <location>
        <begin position="6"/>
        <end position="71"/>
    </location>
</feature>
<dbReference type="STRING" id="867345.SAMN05421693_11649"/>
<evidence type="ECO:0000256" key="7">
    <source>
        <dbReference type="ARBA" id="ARBA00023235"/>
    </source>
</evidence>